<dbReference type="PANTHER" id="PTHR34009">
    <property type="entry name" value="PROTEIN STAR"/>
    <property type="match status" value="1"/>
</dbReference>
<evidence type="ECO:0000313" key="5">
    <source>
        <dbReference type="EMBL" id="OLP84004.1"/>
    </source>
</evidence>
<dbReference type="AlphaFoldDB" id="A0A1Q9CM47"/>
<keyword evidence="3" id="KW-0472">Membrane</keyword>
<feature type="coiled-coil region" evidence="1">
    <location>
        <begin position="290"/>
        <end position="331"/>
    </location>
</feature>
<dbReference type="OrthoDB" id="2154188at2759"/>
<comment type="caution">
    <text evidence="5">The sequence shown here is derived from an EMBL/GenBank/DDBJ whole genome shotgun (WGS) entry which is preliminary data.</text>
</comment>
<feature type="coiled-coil region" evidence="1">
    <location>
        <begin position="4"/>
        <end position="38"/>
    </location>
</feature>
<dbReference type="SUPFAM" id="SSF53335">
    <property type="entry name" value="S-adenosyl-L-methionine-dependent methyltransferases"/>
    <property type="match status" value="1"/>
</dbReference>
<feature type="domain" description="Methyltransferase FkbM" evidence="4">
    <location>
        <begin position="464"/>
        <end position="632"/>
    </location>
</feature>
<dbReference type="GO" id="GO:0031902">
    <property type="term" value="C:late endosome membrane"/>
    <property type="evidence" value="ECO:0007669"/>
    <property type="project" value="TreeGrafter"/>
</dbReference>
<gene>
    <name evidence="5" type="ORF">AK812_SmicGene35167</name>
</gene>
<protein>
    <recommendedName>
        <fullName evidence="4">Methyltransferase FkbM domain-containing protein</fullName>
    </recommendedName>
</protein>
<evidence type="ECO:0000313" key="6">
    <source>
        <dbReference type="Proteomes" id="UP000186817"/>
    </source>
</evidence>
<keyword evidence="3" id="KW-1133">Transmembrane helix</keyword>
<evidence type="ECO:0000256" key="1">
    <source>
        <dbReference type="SAM" id="Coils"/>
    </source>
</evidence>
<feature type="transmembrane region" description="Helical" evidence="3">
    <location>
        <begin position="825"/>
        <end position="843"/>
    </location>
</feature>
<dbReference type="EMBL" id="LSRX01001075">
    <property type="protein sequence ID" value="OLP84004.1"/>
    <property type="molecule type" value="Genomic_DNA"/>
</dbReference>
<dbReference type="Gene3D" id="3.40.50.150">
    <property type="entry name" value="Vaccinia Virus protein VP39"/>
    <property type="match status" value="1"/>
</dbReference>
<name>A0A1Q9CM47_SYMMI</name>
<dbReference type="InterPro" id="IPR053202">
    <property type="entry name" value="EGF_Rcpt_Signaling_Reg"/>
</dbReference>
<keyword evidence="6" id="KW-1185">Reference proteome</keyword>
<evidence type="ECO:0000259" key="4">
    <source>
        <dbReference type="Pfam" id="PF05050"/>
    </source>
</evidence>
<reference evidence="5 6" key="1">
    <citation type="submission" date="2016-02" db="EMBL/GenBank/DDBJ databases">
        <title>Genome analysis of coral dinoflagellate symbionts highlights evolutionary adaptations to a symbiotic lifestyle.</title>
        <authorList>
            <person name="Aranda M."/>
            <person name="Li Y."/>
            <person name="Liew Y.J."/>
            <person name="Baumgarten S."/>
            <person name="Simakov O."/>
            <person name="Wilson M."/>
            <person name="Piel J."/>
            <person name="Ashoor H."/>
            <person name="Bougouffa S."/>
            <person name="Bajic V.B."/>
            <person name="Ryu T."/>
            <person name="Ravasi T."/>
            <person name="Bayer T."/>
            <person name="Micklem G."/>
            <person name="Kim H."/>
            <person name="Bhak J."/>
            <person name="Lajeunesse T.C."/>
            <person name="Voolstra C.R."/>
        </authorList>
    </citation>
    <scope>NUCLEOTIDE SEQUENCE [LARGE SCALE GENOMIC DNA]</scope>
    <source>
        <strain evidence="5 6">CCMP2467</strain>
    </source>
</reference>
<sequence length="878" mass="96717">MNRAQVLADELADLKRRRAEKRAQNRALAKQEKALRKRRSRLMQVLVMPRLLRLTALRLRVLNKKALTMLTIMVLLTRRPVRFMWLPRKKALVVLAIWTVLLRFLAQCLWLPSQQEALVATLTWSVPVVQAVAGRGCLSVFVVGPELVGGAEEALAEVQFYRFPRWWLDNLLKALESAMLPVKTVGPVEVTVEDSENMDLADFDRRVHAGVLLDGVGDAMFLKRNREALQGRPKIVKGAGSATNVFSYSYSFCGRAVVATFDLSAQNLEELHTEPAYIEPASLSAAGSDVTVLADELADLRRRRAAKRQENRELANQEKALKKRRSRLMQAPLLVLLCLWLLLLFQEAIVVKPLREHGVVVDADLEGSPTAGGGAIADVDVDGSALRNQTGPAAIAVNADSQGGGWGGRECGATADDADLEGSPAADDAGGASCTRSQSQFGEELSVIQLLGWQMKRDGIYVEMGALDGVTYSNTLALRTCLGWTGMLIEGSPRHFQRLHQNYKDVESVIIKYGAVCAPPLTNATFSQGMSIGSIDGDVTYLPTGLRKRFSYRRQRVVVPCRPMEWYLQQLPKKHVDFVSLDVEGAELEVLLTMDFTEVLVEVFLIELHDWGRSEQTQSWKIRKLMRNLGYKECTNVHVWPNGLFVLQEGGGDVLQIQPCDKNGATHRIEAKPDVMVLCPCHLWLELRRPTHSIPNPHAVVRHCEMKSMVVALPHSILLCFAITVCATEHCEEELSTFQLLQVSQAVAGALDVPAGHVEAQREDVAQGFFHAVGSAEAAAVLQPGLIAERTFEEVFVTASSRQQQPVALTQKSAEAAVGTETICIIVGAVLLAVLVCLIFCCFRPSVSYEEASKEGQGPFIPAGAATLQRRPQNQDCC</sequence>
<dbReference type="GO" id="GO:0005886">
    <property type="term" value="C:plasma membrane"/>
    <property type="evidence" value="ECO:0007669"/>
    <property type="project" value="TreeGrafter"/>
</dbReference>
<dbReference type="Pfam" id="PF05050">
    <property type="entry name" value="Methyltransf_21"/>
    <property type="match status" value="1"/>
</dbReference>
<proteinExistence type="predicted"/>
<dbReference type="Proteomes" id="UP000186817">
    <property type="component" value="Unassembled WGS sequence"/>
</dbReference>
<feature type="region of interest" description="Disordered" evidence="2">
    <location>
        <begin position="410"/>
        <end position="434"/>
    </location>
</feature>
<accession>A0A1Q9CM47</accession>
<keyword evidence="3" id="KW-0812">Transmembrane</keyword>
<dbReference type="GO" id="GO:0005789">
    <property type="term" value="C:endoplasmic reticulum membrane"/>
    <property type="evidence" value="ECO:0007669"/>
    <property type="project" value="TreeGrafter"/>
</dbReference>
<dbReference type="GO" id="GO:0006888">
    <property type="term" value="P:endoplasmic reticulum to Golgi vesicle-mediated transport"/>
    <property type="evidence" value="ECO:0007669"/>
    <property type="project" value="TreeGrafter"/>
</dbReference>
<organism evidence="5 6">
    <name type="scientific">Symbiodinium microadriaticum</name>
    <name type="common">Dinoflagellate</name>
    <name type="synonym">Zooxanthella microadriatica</name>
    <dbReference type="NCBI Taxonomy" id="2951"/>
    <lineage>
        <taxon>Eukaryota</taxon>
        <taxon>Sar</taxon>
        <taxon>Alveolata</taxon>
        <taxon>Dinophyceae</taxon>
        <taxon>Suessiales</taxon>
        <taxon>Symbiodiniaceae</taxon>
        <taxon>Symbiodinium</taxon>
    </lineage>
</organism>
<dbReference type="InterPro" id="IPR006342">
    <property type="entry name" value="FkbM_mtfrase"/>
</dbReference>
<dbReference type="InterPro" id="IPR029063">
    <property type="entry name" value="SAM-dependent_MTases_sf"/>
</dbReference>
<dbReference type="GO" id="GO:0005794">
    <property type="term" value="C:Golgi apparatus"/>
    <property type="evidence" value="ECO:0007669"/>
    <property type="project" value="TreeGrafter"/>
</dbReference>
<dbReference type="PANTHER" id="PTHR34009:SF2">
    <property type="entry name" value="PROTEIN STAR"/>
    <property type="match status" value="1"/>
</dbReference>
<dbReference type="GO" id="GO:0016197">
    <property type="term" value="P:endosomal transport"/>
    <property type="evidence" value="ECO:0007669"/>
    <property type="project" value="TreeGrafter"/>
</dbReference>
<evidence type="ECO:0000256" key="2">
    <source>
        <dbReference type="SAM" id="MobiDB-lite"/>
    </source>
</evidence>
<keyword evidence="1" id="KW-0175">Coiled coil</keyword>
<evidence type="ECO:0000256" key="3">
    <source>
        <dbReference type="SAM" id="Phobius"/>
    </source>
</evidence>